<organism evidence="2 3">
    <name type="scientific">Datura stramonium</name>
    <name type="common">Jimsonweed</name>
    <name type="synonym">Common thornapple</name>
    <dbReference type="NCBI Taxonomy" id="4076"/>
    <lineage>
        <taxon>Eukaryota</taxon>
        <taxon>Viridiplantae</taxon>
        <taxon>Streptophyta</taxon>
        <taxon>Embryophyta</taxon>
        <taxon>Tracheophyta</taxon>
        <taxon>Spermatophyta</taxon>
        <taxon>Magnoliopsida</taxon>
        <taxon>eudicotyledons</taxon>
        <taxon>Gunneridae</taxon>
        <taxon>Pentapetalae</taxon>
        <taxon>asterids</taxon>
        <taxon>lamiids</taxon>
        <taxon>Solanales</taxon>
        <taxon>Solanaceae</taxon>
        <taxon>Solanoideae</taxon>
        <taxon>Datureae</taxon>
        <taxon>Datura</taxon>
    </lineage>
</organism>
<dbReference type="Proteomes" id="UP000823775">
    <property type="component" value="Unassembled WGS sequence"/>
</dbReference>
<keyword evidence="1" id="KW-1133">Transmembrane helix</keyword>
<dbReference type="EMBL" id="JACEIK010001785">
    <property type="protein sequence ID" value="MCD7472153.1"/>
    <property type="molecule type" value="Genomic_DNA"/>
</dbReference>
<evidence type="ECO:0000313" key="2">
    <source>
        <dbReference type="EMBL" id="MCD7472153.1"/>
    </source>
</evidence>
<feature type="non-terminal residue" evidence="2">
    <location>
        <position position="156"/>
    </location>
</feature>
<comment type="caution">
    <text evidence="2">The sequence shown here is derived from an EMBL/GenBank/DDBJ whole genome shotgun (WGS) entry which is preliminary data.</text>
</comment>
<feature type="transmembrane region" description="Helical" evidence="1">
    <location>
        <begin position="21"/>
        <end position="39"/>
    </location>
</feature>
<proteinExistence type="predicted"/>
<reference evidence="2 3" key="1">
    <citation type="journal article" date="2021" name="BMC Genomics">
        <title>Datura genome reveals duplications of psychoactive alkaloid biosynthetic genes and high mutation rate following tissue culture.</title>
        <authorList>
            <person name="Rajewski A."/>
            <person name="Carter-House D."/>
            <person name="Stajich J."/>
            <person name="Litt A."/>
        </authorList>
    </citation>
    <scope>NUCLEOTIDE SEQUENCE [LARGE SCALE GENOMIC DNA]</scope>
    <source>
        <strain evidence="2">AR-01</strain>
    </source>
</reference>
<evidence type="ECO:0008006" key="4">
    <source>
        <dbReference type="Google" id="ProtNLM"/>
    </source>
</evidence>
<keyword evidence="1" id="KW-0472">Membrane</keyword>
<keyword evidence="1" id="KW-0812">Transmembrane</keyword>
<gene>
    <name evidence="2" type="ORF">HAX54_013152</name>
</gene>
<keyword evidence="3" id="KW-1185">Reference proteome</keyword>
<accession>A0ABS8TME2</accession>
<feature type="non-terminal residue" evidence="2">
    <location>
        <position position="1"/>
    </location>
</feature>
<feature type="transmembrane region" description="Helical" evidence="1">
    <location>
        <begin position="130"/>
        <end position="152"/>
    </location>
</feature>
<sequence length="156" mass="17869">VLLRSEVRPLLESPEPSFTPLIIWLFGGGGLIIISSSWASSLDLTHTTPYLHLRHYLTYETLYHPPPQNEEHLPEQLRSYGFEPWTMPYWFVARQSHRYPLCSPPPRTTREFASCSDAEASSLKVFRVGISSLAAFPGNPWFLVFLCAIVHVEKRL</sequence>
<name>A0ABS8TME2_DATST</name>
<protein>
    <recommendedName>
        <fullName evidence="4">Mannosyltransferase</fullName>
    </recommendedName>
</protein>
<evidence type="ECO:0000256" key="1">
    <source>
        <dbReference type="SAM" id="Phobius"/>
    </source>
</evidence>
<evidence type="ECO:0000313" key="3">
    <source>
        <dbReference type="Proteomes" id="UP000823775"/>
    </source>
</evidence>